<proteinExistence type="predicted"/>
<dbReference type="Proteomes" id="UP000255355">
    <property type="component" value="Unassembled WGS sequence"/>
</dbReference>
<dbReference type="STRING" id="1210089.GCA_001613165_03183"/>
<name>A0A370H508_9NOCA</name>
<gene>
    <name evidence="1" type="ORF">DFR68_105335</name>
</gene>
<evidence type="ECO:0000313" key="1">
    <source>
        <dbReference type="EMBL" id="RDI50858.1"/>
    </source>
</evidence>
<evidence type="ECO:0000313" key="2">
    <source>
        <dbReference type="Proteomes" id="UP000255355"/>
    </source>
</evidence>
<accession>A0A370H508</accession>
<comment type="caution">
    <text evidence="1">The sequence shown here is derived from an EMBL/GenBank/DDBJ whole genome shotgun (WGS) entry which is preliminary data.</text>
</comment>
<dbReference type="OrthoDB" id="9858748at2"/>
<organism evidence="1 2">
    <name type="scientific">Nocardia mexicana</name>
    <dbReference type="NCBI Taxonomy" id="279262"/>
    <lineage>
        <taxon>Bacteria</taxon>
        <taxon>Bacillati</taxon>
        <taxon>Actinomycetota</taxon>
        <taxon>Actinomycetes</taxon>
        <taxon>Mycobacteriales</taxon>
        <taxon>Nocardiaceae</taxon>
        <taxon>Nocardia</taxon>
    </lineage>
</organism>
<dbReference type="RefSeq" id="WP_068020129.1">
    <property type="nucleotide sequence ID" value="NZ_QQAZ01000005.1"/>
</dbReference>
<dbReference type="AlphaFoldDB" id="A0A370H508"/>
<dbReference type="EMBL" id="QQAZ01000005">
    <property type="protein sequence ID" value="RDI50858.1"/>
    <property type="molecule type" value="Genomic_DNA"/>
</dbReference>
<reference evidence="1 2" key="1">
    <citation type="submission" date="2018-07" db="EMBL/GenBank/DDBJ databases">
        <title>Genomic Encyclopedia of Type Strains, Phase IV (KMG-IV): sequencing the most valuable type-strain genomes for metagenomic binning, comparative biology and taxonomic classification.</title>
        <authorList>
            <person name="Goeker M."/>
        </authorList>
    </citation>
    <scope>NUCLEOTIDE SEQUENCE [LARGE SCALE GENOMIC DNA]</scope>
    <source>
        <strain evidence="1 2">DSM 44952</strain>
    </source>
</reference>
<keyword evidence="2" id="KW-1185">Reference proteome</keyword>
<protein>
    <submittedName>
        <fullName evidence="1">Uncharacterized protein</fullName>
    </submittedName>
</protein>
<sequence length="99" mass="10860">MNEATVENRLRGLETFAQNTAVDLADIKSTQREHTESLAQHGETLARHTTELADIKATQARHSEALDALALSVADLKREGDARHTATTTMLQAVLDRLP</sequence>